<reference evidence="2 3" key="1">
    <citation type="submission" date="2024-02" db="EMBL/GenBank/DDBJ databases">
        <title>Chromosome-scale genome assembly of the rough periwinkle Littorina saxatilis.</title>
        <authorList>
            <person name="De Jode A."/>
            <person name="Faria R."/>
            <person name="Formenti G."/>
            <person name="Sims Y."/>
            <person name="Smith T.P."/>
            <person name="Tracey A."/>
            <person name="Wood J.M.D."/>
            <person name="Zagrodzka Z.B."/>
            <person name="Johannesson K."/>
            <person name="Butlin R.K."/>
            <person name="Leder E.H."/>
        </authorList>
    </citation>
    <scope>NUCLEOTIDE SEQUENCE [LARGE SCALE GENOMIC DNA]</scope>
    <source>
        <strain evidence="2">Snail1</strain>
        <tissue evidence="2">Muscle</tissue>
    </source>
</reference>
<gene>
    <name evidence="2" type="ORF">V1264_009976</name>
</gene>
<evidence type="ECO:0000313" key="2">
    <source>
        <dbReference type="EMBL" id="KAK7090135.1"/>
    </source>
</evidence>
<name>A0AAN9ANG6_9CAEN</name>
<feature type="compositionally biased region" description="Polar residues" evidence="1">
    <location>
        <begin position="8"/>
        <end position="21"/>
    </location>
</feature>
<dbReference type="PANTHER" id="PTHR47331">
    <property type="entry name" value="PHD-TYPE DOMAIN-CONTAINING PROTEIN"/>
    <property type="match status" value="1"/>
</dbReference>
<feature type="region of interest" description="Disordered" evidence="1">
    <location>
        <begin position="513"/>
        <end position="533"/>
    </location>
</feature>
<feature type="compositionally biased region" description="Pro residues" evidence="1">
    <location>
        <begin position="108"/>
        <end position="118"/>
    </location>
</feature>
<feature type="compositionally biased region" description="Polar residues" evidence="1">
    <location>
        <begin position="521"/>
        <end position="533"/>
    </location>
</feature>
<comment type="caution">
    <text evidence="2">The sequence shown here is derived from an EMBL/GenBank/DDBJ whole genome shotgun (WGS) entry which is preliminary data.</text>
</comment>
<dbReference type="AlphaFoldDB" id="A0AAN9ANG6"/>
<evidence type="ECO:0008006" key="4">
    <source>
        <dbReference type="Google" id="ProtNLM"/>
    </source>
</evidence>
<evidence type="ECO:0000313" key="3">
    <source>
        <dbReference type="Proteomes" id="UP001374579"/>
    </source>
</evidence>
<feature type="region of interest" description="Disordered" evidence="1">
    <location>
        <begin position="180"/>
        <end position="203"/>
    </location>
</feature>
<protein>
    <recommendedName>
        <fullName evidence="4">Peptidase aspartic putative domain-containing protein</fullName>
    </recommendedName>
</protein>
<feature type="region of interest" description="Disordered" evidence="1">
    <location>
        <begin position="1"/>
        <end position="21"/>
    </location>
</feature>
<dbReference type="PROSITE" id="PS51257">
    <property type="entry name" value="PROKAR_LIPOPROTEIN"/>
    <property type="match status" value="1"/>
</dbReference>
<dbReference type="PANTHER" id="PTHR47331:SF6">
    <property type="entry name" value="DOUBLECORTIN DOMAIN-CONTAINING PROTEIN"/>
    <property type="match status" value="1"/>
</dbReference>
<dbReference type="EMBL" id="JBAMIC010000024">
    <property type="protein sequence ID" value="KAK7090135.1"/>
    <property type="molecule type" value="Genomic_DNA"/>
</dbReference>
<keyword evidence="3" id="KW-1185">Reference proteome</keyword>
<sequence>MSEHTSRSKVPSQSIHSVSTSLSCIAARTRARARAAQVKAQYARRKLELSKRQSAFEEETAITEARNCRKKKDWEAELTLLEAEEDAAAEEAEASVLEAWEGGSTPAHSPPMSPPPSVAPSQRLPTSAGPGPLPSHANFDAQSRTQQYVNSLPNDTESKVSKHRDDYTSDDFTSVHSSARFINNNNNSNNSNNSNAKFNRSSSYNCNHPHEELSKFLLKKDLLLNRLSVFNEEPGAFPAWKISFKSVMVELGTTPQEELDLLVKYLGPESGRYARSMQSSSAGNPRNGLQLLWERLEERFGSPELIEAHLKAKIHAFPPVTKDNRKLFDLCDLMDEIYAAKENPSLMLLFSIYDTSSGANLIVEKLPHFLKQKWISVAANYKSQHKVAFPPFSVLLKFVRDMSKIYNDPAFQLDNPVKNNHHVDVRTRMSGIIADNSDFSKVCPIHKTQHQLPVCKKFASMTFEEKRSLLKEKNLCYRCLLPDHAVKQCKATVKCEKCGKGHLTVMHRMSAYDPANRSPPADQSSFPFRSSHGGENTSVNVNNRCTALCGSIDASRSCGKIVPVRIFSPIQPSKSMQVYAVIDDQSNRSLASPALLDGLGVSSDELVYTLTSCSGSYSMSGRRVSGLCVQSLDAQTTLNLPSLIECDKIPEERSEIPTPEVAQCHAHLQRLAAVIPPSDARLPIGILIGRDLPEAHHVLDQIIGPPSSPFALRLRLGWVIIGDVCLQHKSTSVNTKKTSVDQGHDSVFEPCRNHIKLCEVDEIAPDLFKRTSEDETVAMSIEDKRFLSVMDNHFQKNSQGRWSQHARQEADLQTPNVGPFRSHAWQRAPFISRWSRTCPAPPSSMRCVVSSSCGDQS</sequence>
<feature type="region of interest" description="Disordered" evidence="1">
    <location>
        <begin position="101"/>
        <end position="139"/>
    </location>
</feature>
<feature type="region of interest" description="Disordered" evidence="1">
    <location>
        <begin position="797"/>
        <end position="818"/>
    </location>
</feature>
<evidence type="ECO:0000256" key="1">
    <source>
        <dbReference type="SAM" id="MobiDB-lite"/>
    </source>
</evidence>
<organism evidence="2 3">
    <name type="scientific">Littorina saxatilis</name>
    <dbReference type="NCBI Taxonomy" id="31220"/>
    <lineage>
        <taxon>Eukaryota</taxon>
        <taxon>Metazoa</taxon>
        <taxon>Spiralia</taxon>
        <taxon>Lophotrochozoa</taxon>
        <taxon>Mollusca</taxon>
        <taxon>Gastropoda</taxon>
        <taxon>Caenogastropoda</taxon>
        <taxon>Littorinimorpha</taxon>
        <taxon>Littorinoidea</taxon>
        <taxon>Littorinidae</taxon>
        <taxon>Littorina</taxon>
    </lineage>
</organism>
<accession>A0AAN9ANG6</accession>
<proteinExistence type="predicted"/>
<dbReference type="Proteomes" id="UP001374579">
    <property type="component" value="Unassembled WGS sequence"/>
</dbReference>